<feature type="signal peptide" evidence="1">
    <location>
        <begin position="1"/>
        <end position="26"/>
    </location>
</feature>
<keyword evidence="1" id="KW-0732">Signal</keyword>
<evidence type="ECO:0000313" key="3">
    <source>
        <dbReference type="EMBL" id="SCY36834.1"/>
    </source>
</evidence>
<reference evidence="4" key="1">
    <citation type="submission" date="2016-10" db="EMBL/GenBank/DDBJ databases">
        <authorList>
            <person name="Varghese N."/>
        </authorList>
    </citation>
    <scope>NUCLEOTIDE SEQUENCE [LARGE SCALE GENOMIC DNA]</scope>
    <source>
        <strain evidence="4">HL 19</strain>
    </source>
</reference>
<dbReference type="InterPro" id="IPR032033">
    <property type="entry name" value="Cytochrome_P460"/>
</dbReference>
<evidence type="ECO:0000256" key="1">
    <source>
        <dbReference type="SAM" id="SignalP"/>
    </source>
</evidence>
<dbReference type="STRING" id="381306.AN478_04370"/>
<dbReference type="AlphaFoldDB" id="A0A0P9CE63"/>
<feature type="domain" description="Cytochrome P460" evidence="2">
    <location>
        <begin position="105"/>
        <end position="184"/>
    </location>
</feature>
<dbReference type="RefSeq" id="WP_054965397.1">
    <property type="nucleotide sequence ID" value="NZ_FMUN01000005.1"/>
</dbReference>
<keyword evidence="4" id="KW-1185">Reference proteome</keyword>
<dbReference type="Pfam" id="PF16694">
    <property type="entry name" value="Cytochrome_P460"/>
    <property type="match status" value="1"/>
</dbReference>
<evidence type="ECO:0000259" key="2">
    <source>
        <dbReference type="Pfam" id="PF16694"/>
    </source>
</evidence>
<name>A0A0P9CE63_9GAMM</name>
<accession>A0A0P9CE63</accession>
<dbReference type="CDD" id="cd20716">
    <property type="entry name" value="cyt_P460_fam"/>
    <property type="match status" value="1"/>
</dbReference>
<gene>
    <name evidence="3" type="ORF">SAMN05661077_1904</name>
</gene>
<dbReference type="Proteomes" id="UP000183104">
    <property type="component" value="Unassembled WGS sequence"/>
</dbReference>
<feature type="chain" id="PRO_5010433418" evidence="1">
    <location>
        <begin position="27"/>
        <end position="190"/>
    </location>
</feature>
<proteinExistence type="predicted"/>
<dbReference type="InterPro" id="IPR038142">
    <property type="entry name" value="Cytochrome_P460_sp"/>
</dbReference>
<dbReference type="Gene3D" id="3.50.70.20">
    <property type="entry name" value="Cytochrome P460"/>
    <property type="match status" value="1"/>
</dbReference>
<sequence>MRRAPDRQRGWRAGALAGLAAALLLAACAGQEGPEPNPLGPDFPGSVEPEAVWSYLQGSEYRRFWLPESVVNPGIHAGRDPHGPLVDTFVNRAVDSGRPLGKEPLPTGSVIVLESHTNEPHVHAIDVMIKVEGHNPATNDWGFLRFSPGGGVKVSDAEARRQAREENRGCIHCHARTEETDFLFEPRLAR</sequence>
<dbReference type="EMBL" id="FMUN01000005">
    <property type="protein sequence ID" value="SCY36834.1"/>
    <property type="molecule type" value="Genomic_DNA"/>
</dbReference>
<organism evidence="3 4">
    <name type="scientific">Thiohalorhabdus denitrificans</name>
    <dbReference type="NCBI Taxonomy" id="381306"/>
    <lineage>
        <taxon>Bacteria</taxon>
        <taxon>Pseudomonadati</taxon>
        <taxon>Pseudomonadota</taxon>
        <taxon>Gammaproteobacteria</taxon>
        <taxon>Thiohalorhabdales</taxon>
        <taxon>Thiohalorhabdaceae</taxon>
        <taxon>Thiohalorhabdus</taxon>
    </lineage>
</organism>
<dbReference type="OrthoDB" id="7834092at2"/>
<protein>
    <submittedName>
        <fullName evidence="3">Cytochrome P460</fullName>
    </submittedName>
</protein>
<evidence type="ECO:0000313" key="4">
    <source>
        <dbReference type="Proteomes" id="UP000183104"/>
    </source>
</evidence>
<dbReference type="PROSITE" id="PS51257">
    <property type="entry name" value="PROKAR_LIPOPROTEIN"/>
    <property type="match status" value="1"/>
</dbReference>